<dbReference type="SUPFAM" id="SSF52172">
    <property type="entry name" value="CheY-like"/>
    <property type="match status" value="1"/>
</dbReference>
<evidence type="ECO:0000256" key="3">
    <source>
        <dbReference type="ARBA" id="ARBA00023015"/>
    </source>
</evidence>
<name>A0ABU5DVU7_9PROT</name>
<dbReference type="CDD" id="cd00383">
    <property type="entry name" value="trans_reg_C"/>
    <property type="match status" value="1"/>
</dbReference>
<evidence type="ECO:0000256" key="6">
    <source>
        <dbReference type="PROSITE-ProRule" id="PRU00169"/>
    </source>
</evidence>
<keyword evidence="1 6" id="KW-0597">Phosphoprotein</keyword>
<dbReference type="InterPro" id="IPR011006">
    <property type="entry name" value="CheY-like_superfamily"/>
</dbReference>
<keyword evidence="3" id="KW-0805">Transcription regulation</keyword>
<evidence type="ECO:0000313" key="11">
    <source>
        <dbReference type="Proteomes" id="UP001271769"/>
    </source>
</evidence>
<sequence length="246" mass="27136">MSAHAHILVVDDDKRLRDLIARYLGEQGFRVTVAIDAADARAKLKSISFDLLVLDIMMPGESGLDLTRALRLESSVPILLLTAMGEVQDRINGLETGADDYLGKPFEPKELVLRINAILKRAQPRVAPPPVAAGTVKFGAFAFELERRRLYKGGDIVHLTEGESELLTTLARRAGQPVSRDELQTRGVGEGDEFGAEAPDGNVVEVGASRLIDVQVTRLRRKIEDDPRFPRYLQTVRGIGYVLRPD</sequence>
<dbReference type="PROSITE" id="PS51755">
    <property type="entry name" value="OMPR_PHOB"/>
    <property type="match status" value="1"/>
</dbReference>
<evidence type="ECO:0000256" key="7">
    <source>
        <dbReference type="PROSITE-ProRule" id="PRU01091"/>
    </source>
</evidence>
<dbReference type="RefSeq" id="WP_320499848.1">
    <property type="nucleotide sequence ID" value="NZ_JAXCLX010000001.1"/>
</dbReference>
<evidence type="ECO:0000259" key="9">
    <source>
        <dbReference type="PROSITE" id="PS51755"/>
    </source>
</evidence>
<dbReference type="PANTHER" id="PTHR48111">
    <property type="entry name" value="REGULATOR OF RPOS"/>
    <property type="match status" value="1"/>
</dbReference>
<dbReference type="InterPro" id="IPR001789">
    <property type="entry name" value="Sig_transdc_resp-reg_receiver"/>
</dbReference>
<dbReference type="Proteomes" id="UP001271769">
    <property type="component" value="Unassembled WGS sequence"/>
</dbReference>
<dbReference type="InterPro" id="IPR001867">
    <property type="entry name" value="OmpR/PhoB-type_DNA-bd"/>
</dbReference>
<dbReference type="EMBL" id="JAXCLX010000001">
    <property type="protein sequence ID" value="MDY0871418.1"/>
    <property type="molecule type" value="Genomic_DNA"/>
</dbReference>
<dbReference type="Pfam" id="PF00486">
    <property type="entry name" value="Trans_reg_C"/>
    <property type="match status" value="1"/>
</dbReference>
<gene>
    <name evidence="10" type="ORF">SMD31_05775</name>
</gene>
<dbReference type="PROSITE" id="PS50110">
    <property type="entry name" value="RESPONSE_REGULATORY"/>
    <property type="match status" value="1"/>
</dbReference>
<dbReference type="SMART" id="SM00862">
    <property type="entry name" value="Trans_reg_C"/>
    <property type="match status" value="1"/>
</dbReference>
<feature type="domain" description="Response regulatory" evidence="8">
    <location>
        <begin position="6"/>
        <end position="119"/>
    </location>
</feature>
<evidence type="ECO:0000256" key="2">
    <source>
        <dbReference type="ARBA" id="ARBA00023012"/>
    </source>
</evidence>
<protein>
    <submittedName>
        <fullName evidence="10">Response regulator</fullName>
    </submittedName>
</protein>
<keyword evidence="11" id="KW-1185">Reference proteome</keyword>
<evidence type="ECO:0000256" key="1">
    <source>
        <dbReference type="ARBA" id="ARBA00022553"/>
    </source>
</evidence>
<feature type="modified residue" description="4-aspartylphosphate" evidence="6">
    <location>
        <position position="55"/>
    </location>
</feature>
<accession>A0ABU5DVU7</accession>
<dbReference type="InterPro" id="IPR036388">
    <property type="entry name" value="WH-like_DNA-bd_sf"/>
</dbReference>
<evidence type="ECO:0000259" key="8">
    <source>
        <dbReference type="PROSITE" id="PS50110"/>
    </source>
</evidence>
<keyword evidence="4 7" id="KW-0238">DNA-binding</keyword>
<organism evidence="10 11">
    <name type="scientific">Dongia rigui</name>
    <dbReference type="NCBI Taxonomy" id="940149"/>
    <lineage>
        <taxon>Bacteria</taxon>
        <taxon>Pseudomonadati</taxon>
        <taxon>Pseudomonadota</taxon>
        <taxon>Alphaproteobacteria</taxon>
        <taxon>Rhodospirillales</taxon>
        <taxon>Dongiaceae</taxon>
        <taxon>Dongia</taxon>
    </lineage>
</organism>
<reference evidence="10 11" key="1">
    <citation type="journal article" date="2013" name="Antonie Van Leeuwenhoek">
        <title>Dongia rigui sp. nov., isolated from freshwater of a large wetland in Korea.</title>
        <authorList>
            <person name="Baik K.S."/>
            <person name="Hwang Y.M."/>
            <person name="Choi J.S."/>
            <person name="Kwon J."/>
            <person name="Seong C.N."/>
        </authorList>
    </citation>
    <scope>NUCLEOTIDE SEQUENCE [LARGE SCALE GENOMIC DNA]</scope>
    <source>
        <strain evidence="10 11">04SU4-P</strain>
    </source>
</reference>
<feature type="DNA-binding region" description="OmpR/PhoB-type" evidence="7">
    <location>
        <begin position="133"/>
        <end position="245"/>
    </location>
</feature>
<dbReference type="Gene3D" id="3.40.50.2300">
    <property type="match status" value="1"/>
</dbReference>
<dbReference type="Gene3D" id="6.10.250.690">
    <property type="match status" value="1"/>
</dbReference>
<proteinExistence type="predicted"/>
<comment type="caution">
    <text evidence="10">The sequence shown here is derived from an EMBL/GenBank/DDBJ whole genome shotgun (WGS) entry which is preliminary data.</text>
</comment>
<evidence type="ECO:0000256" key="4">
    <source>
        <dbReference type="ARBA" id="ARBA00023125"/>
    </source>
</evidence>
<dbReference type="Gene3D" id="1.10.10.10">
    <property type="entry name" value="Winged helix-like DNA-binding domain superfamily/Winged helix DNA-binding domain"/>
    <property type="match status" value="1"/>
</dbReference>
<dbReference type="SMART" id="SM00448">
    <property type="entry name" value="REC"/>
    <property type="match status" value="1"/>
</dbReference>
<evidence type="ECO:0000313" key="10">
    <source>
        <dbReference type="EMBL" id="MDY0871418.1"/>
    </source>
</evidence>
<feature type="domain" description="OmpR/PhoB-type" evidence="9">
    <location>
        <begin position="133"/>
        <end position="245"/>
    </location>
</feature>
<dbReference type="SUPFAM" id="SSF46894">
    <property type="entry name" value="C-terminal effector domain of the bipartite response regulators"/>
    <property type="match status" value="1"/>
</dbReference>
<dbReference type="InterPro" id="IPR039420">
    <property type="entry name" value="WalR-like"/>
</dbReference>
<keyword evidence="5" id="KW-0804">Transcription</keyword>
<dbReference type="PANTHER" id="PTHR48111:SF4">
    <property type="entry name" value="DNA-BINDING DUAL TRANSCRIPTIONAL REGULATOR OMPR"/>
    <property type="match status" value="1"/>
</dbReference>
<dbReference type="InterPro" id="IPR016032">
    <property type="entry name" value="Sig_transdc_resp-reg_C-effctor"/>
</dbReference>
<dbReference type="Pfam" id="PF00072">
    <property type="entry name" value="Response_reg"/>
    <property type="match status" value="1"/>
</dbReference>
<keyword evidence="2" id="KW-0902">Two-component regulatory system</keyword>
<evidence type="ECO:0000256" key="5">
    <source>
        <dbReference type="ARBA" id="ARBA00023163"/>
    </source>
</evidence>